<evidence type="ECO:0000313" key="3">
    <source>
        <dbReference type="EMBL" id="KAF8901362.1"/>
    </source>
</evidence>
<dbReference type="InterPro" id="IPR052953">
    <property type="entry name" value="Ser-rich/MCO-related"/>
</dbReference>
<dbReference type="OrthoDB" id="1921208at2759"/>
<accession>A0A9P5NQ50</accession>
<dbReference type="InterPro" id="IPR008972">
    <property type="entry name" value="Cupredoxin"/>
</dbReference>
<dbReference type="CDD" id="cd00920">
    <property type="entry name" value="Cupredoxin"/>
    <property type="match status" value="2"/>
</dbReference>
<reference evidence="3" key="1">
    <citation type="submission" date="2020-11" db="EMBL/GenBank/DDBJ databases">
        <authorList>
            <consortium name="DOE Joint Genome Institute"/>
            <person name="Ahrendt S."/>
            <person name="Riley R."/>
            <person name="Andreopoulos W."/>
            <person name="LaButti K."/>
            <person name="Pangilinan J."/>
            <person name="Ruiz-duenas F.J."/>
            <person name="Barrasa J.M."/>
            <person name="Sanchez-Garcia M."/>
            <person name="Camarero S."/>
            <person name="Miyauchi S."/>
            <person name="Serrano A."/>
            <person name="Linde D."/>
            <person name="Babiker R."/>
            <person name="Drula E."/>
            <person name="Ayuso-Fernandez I."/>
            <person name="Pacheco R."/>
            <person name="Padilla G."/>
            <person name="Ferreira P."/>
            <person name="Barriuso J."/>
            <person name="Kellner H."/>
            <person name="Castanera R."/>
            <person name="Alfaro M."/>
            <person name="Ramirez L."/>
            <person name="Pisabarro A.G."/>
            <person name="Kuo A."/>
            <person name="Tritt A."/>
            <person name="Lipzen A."/>
            <person name="He G."/>
            <person name="Yan M."/>
            <person name="Ng V."/>
            <person name="Cullen D."/>
            <person name="Martin F."/>
            <person name="Rosso M.-N."/>
            <person name="Henrissat B."/>
            <person name="Hibbett D."/>
            <person name="Martinez A.T."/>
            <person name="Grigoriev I.V."/>
        </authorList>
    </citation>
    <scope>NUCLEOTIDE SEQUENCE</scope>
    <source>
        <strain evidence="3">AH 44721</strain>
    </source>
</reference>
<keyword evidence="4" id="KW-1185">Reference proteome</keyword>
<dbReference type="PANTHER" id="PTHR34883:SF15">
    <property type="entry name" value="EXTRACELLULAR SERINE-RICH PROTEIN"/>
    <property type="match status" value="1"/>
</dbReference>
<evidence type="ECO:0000313" key="4">
    <source>
        <dbReference type="Proteomes" id="UP000724874"/>
    </source>
</evidence>
<dbReference type="SUPFAM" id="SSF49503">
    <property type="entry name" value="Cupredoxins"/>
    <property type="match status" value="2"/>
</dbReference>
<organism evidence="3 4">
    <name type="scientific">Gymnopilus junonius</name>
    <name type="common">Spectacular rustgill mushroom</name>
    <name type="synonym">Gymnopilus spectabilis subsp. junonius</name>
    <dbReference type="NCBI Taxonomy" id="109634"/>
    <lineage>
        <taxon>Eukaryota</taxon>
        <taxon>Fungi</taxon>
        <taxon>Dikarya</taxon>
        <taxon>Basidiomycota</taxon>
        <taxon>Agaricomycotina</taxon>
        <taxon>Agaricomycetes</taxon>
        <taxon>Agaricomycetidae</taxon>
        <taxon>Agaricales</taxon>
        <taxon>Agaricineae</taxon>
        <taxon>Hymenogastraceae</taxon>
        <taxon>Gymnopilus</taxon>
    </lineage>
</organism>
<comment type="caution">
    <text evidence="3">The sequence shown here is derived from an EMBL/GenBank/DDBJ whole genome shotgun (WGS) entry which is preliminary data.</text>
</comment>
<keyword evidence="2" id="KW-0732">Signal</keyword>
<feature type="region of interest" description="Disordered" evidence="1">
    <location>
        <begin position="332"/>
        <end position="351"/>
    </location>
</feature>
<feature type="chain" id="PRO_5040187568" evidence="2">
    <location>
        <begin position="19"/>
        <end position="380"/>
    </location>
</feature>
<dbReference type="PANTHER" id="PTHR34883">
    <property type="entry name" value="SERINE-RICH PROTEIN, PUTATIVE-RELATED-RELATED"/>
    <property type="match status" value="1"/>
</dbReference>
<dbReference type="Gene3D" id="2.60.40.420">
    <property type="entry name" value="Cupredoxins - blue copper proteins"/>
    <property type="match status" value="2"/>
</dbReference>
<feature type="compositionally biased region" description="Low complexity" evidence="1">
    <location>
        <begin position="335"/>
        <end position="351"/>
    </location>
</feature>
<dbReference type="AlphaFoldDB" id="A0A9P5NQ50"/>
<dbReference type="EMBL" id="JADNYJ010000042">
    <property type="protein sequence ID" value="KAF8901362.1"/>
    <property type="molecule type" value="Genomic_DNA"/>
</dbReference>
<feature type="signal peptide" evidence="2">
    <location>
        <begin position="1"/>
        <end position="18"/>
    </location>
</feature>
<proteinExistence type="predicted"/>
<name>A0A9P5NQ50_GYMJU</name>
<dbReference type="Proteomes" id="UP000724874">
    <property type="component" value="Unassembled WGS sequence"/>
</dbReference>
<evidence type="ECO:0000256" key="1">
    <source>
        <dbReference type="SAM" id="MobiDB-lite"/>
    </source>
</evidence>
<evidence type="ECO:0000256" key="2">
    <source>
        <dbReference type="SAM" id="SignalP"/>
    </source>
</evidence>
<sequence length="380" mass="39320">MITTSLGLTLAALPVAFAATFTVQVGAGGNLTYDPEFVLANPGDTINFVFNPKNHTVTQSSFDTPCVALPGGVDSGFVPVPAGTNPPPPSQLVVQDTSPHWFYCRQTGHCGQGMVFAINPPADPNPRSFSAFKALAIAQNGTASASASSSTTSSASSTATSAFVTPPPPQWQSATATVTFDGSVYTTTYTSYDGTPRTSPYPAANPVDHKIVVGPNGQLSYSPANITASIGDTVTFEFHPKNHTVTQSSFLHPCEALEVTSGTPGFKSGFRPVDANATDFPTFQIKINDTAPIWGYCGQTGHCAAGMVFAINAVESGPNNFENFLALAKEEGNQTSTSTGSSSATSSAPGSKNTNAAVLSRVGSSVFLGLTFFGLMAVML</sequence>
<protein>
    <submittedName>
        <fullName evidence="3">Cupredoxin</fullName>
    </submittedName>
</protein>
<gene>
    <name evidence="3" type="ORF">CPB84DRAFT_1777676</name>
</gene>